<protein>
    <submittedName>
        <fullName evidence="2">Uncharacterized protein</fullName>
    </submittedName>
</protein>
<dbReference type="STRING" id="670483.S7PQT9"/>
<keyword evidence="1" id="KW-0472">Membrane</keyword>
<dbReference type="OrthoDB" id="3346544at2759"/>
<reference evidence="2 3" key="1">
    <citation type="journal article" date="2012" name="Science">
        <title>The Paleozoic origin of enzymatic lignin decomposition reconstructed from 31 fungal genomes.</title>
        <authorList>
            <person name="Floudas D."/>
            <person name="Binder M."/>
            <person name="Riley R."/>
            <person name="Barry K."/>
            <person name="Blanchette R.A."/>
            <person name="Henrissat B."/>
            <person name="Martinez A.T."/>
            <person name="Otillar R."/>
            <person name="Spatafora J.W."/>
            <person name="Yadav J.S."/>
            <person name="Aerts A."/>
            <person name="Benoit I."/>
            <person name="Boyd A."/>
            <person name="Carlson A."/>
            <person name="Copeland A."/>
            <person name="Coutinho P.M."/>
            <person name="de Vries R.P."/>
            <person name="Ferreira P."/>
            <person name="Findley K."/>
            <person name="Foster B."/>
            <person name="Gaskell J."/>
            <person name="Glotzer D."/>
            <person name="Gorecki P."/>
            <person name="Heitman J."/>
            <person name="Hesse C."/>
            <person name="Hori C."/>
            <person name="Igarashi K."/>
            <person name="Jurgens J.A."/>
            <person name="Kallen N."/>
            <person name="Kersten P."/>
            <person name="Kohler A."/>
            <person name="Kuees U."/>
            <person name="Kumar T.K.A."/>
            <person name="Kuo A."/>
            <person name="LaButti K."/>
            <person name="Larrondo L.F."/>
            <person name="Lindquist E."/>
            <person name="Ling A."/>
            <person name="Lombard V."/>
            <person name="Lucas S."/>
            <person name="Lundell T."/>
            <person name="Martin R."/>
            <person name="McLaughlin D.J."/>
            <person name="Morgenstern I."/>
            <person name="Morin E."/>
            <person name="Murat C."/>
            <person name="Nagy L.G."/>
            <person name="Nolan M."/>
            <person name="Ohm R.A."/>
            <person name="Patyshakuliyeva A."/>
            <person name="Rokas A."/>
            <person name="Ruiz-Duenas F.J."/>
            <person name="Sabat G."/>
            <person name="Salamov A."/>
            <person name="Samejima M."/>
            <person name="Schmutz J."/>
            <person name="Slot J.C."/>
            <person name="St John F."/>
            <person name="Stenlid J."/>
            <person name="Sun H."/>
            <person name="Sun S."/>
            <person name="Syed K."/>
            <person name="Tsang A."/>
            <person name="Wiebenga A."/>
            <person name="Young D."/>
            <person name="Pisabarro A."/>
            <person name="Eastwood D.C."/>
            <person name="Martin F."/>
            <person name="Cullen D."/>
            <person name="Grigoriev I.V."/>
            <person name="Hibbett D.S."/>
        </authorList>
    </citation>
    <scope>NUCLEOTIDE SEQUENCE [LARGE SCALE GENOMIC DNA]</scope>
    <source>
        <strain evidence="2 3">ATCC 11539</strain>
    </source>
</reference>
<evidence type="ECO:0000313" key="3">
    <source>
        <dbReference type="Proteomes" id="UP000030669"/>
    </source>
</evidence>
<feature type="transmembrane region" description="Helical" evidence="1">
    <location>
        <begin position="43"/>
        <end position="64"/>
    </location>
</feature>
<organism evidence="2 3">
    <name type="scientific">Gloeophyllum trabeum (strain ATCC 11539 / FP-39264 / Madison 617)</name>
    <name type="common">Brown rot fungus</name>
    <dbReference type="NCBI Taxonomy" id="670483"/>
    <lineage>
        <taxon>Eukaryota</taxon>
        <taxon>Fungi</taxon>
        <taxon>Dikarya</taxon>
        <taxon>Basidiomycota</taxon>
        <taxon>Agaricomycotina</taxon>
        <taxon>Agaricomycetes</taxon>
        <taxon>Gloeophyllales</taxon>
        <taxon>Gloeophyllaceae</taxon>
        <taxon>Gloeophyllum</taxon>
    </lineage>
</organism>
<sequence length="137" mass="15701">ALSLVFNFVVTSLIAGRIYYLAWKHRNTVPIRHTRQYMKIIIVLIESGAIFCFAQVVFVMLWAIRSNAHWIGADPACRLYCIVPTLIIVRVGLGVHGKDDATNSIHERSTTREQRRSKIQNGDGIRALCFGYVWNRR</sequence>
<dbReference type="EMBL" id="KB469577">
    <property type="protein sequence ID" value="EPQ49833.1"/>
    <property type="molecule type" value="Genomic_DNA"/>
</dbReference>
<evidence type="ECO:0000313" key="2">
    <source>
        <dbReference type="EMBL" id="EPQ49833.1"/>
    </source>
</evidence>
<dbReference type="OMA" id="LIACRVW"/>
<evidence type="ECO:0000256" key="1">
    <source>
        <dbReference type="SAM" id="Phobius"/>
    </source>
</evidence>
<keyword evidence="3" id="KW-1185">Reference proteome</keyword>
<name>S7PQT9_GLOTA</name>
<proteinExistence type="predicted"/>
<dbReference type="KEGG" id="gtr:GLOTRDRAFT_51544"/>
<dbReference type="RefSeq" id="XP_007871711.1">
    <property type="nucleotide sequence ID" value="XM_007873520.1"/>
</dbReference>
<feature type="transmembrane region" description="Helical" evidence="1">
    <location>
        <begin position="6"/>
        <end position="23"/>
    </location>
</feature>
<keyword evidence="1" id="KW-1133">Transmembrane helix</keyword>
<keyword evidence="1" id="KW-0812">Transmembrane</keyword>
<accession>S7PQT9</accession>
<dbReference type="Proteomes" id="UP000030669">
    <property type="component" value="Unassembled WGS sequence"/>
</dbReference>
<gene>
    <name evidence="2" type="ORF">GLOTRDRAFT_51544</name>
</gene>
<dbReference type="GeneID" id="19306830"/>
<feature type="non-terminal residue" evidence="2">
    <location>
        <position position="1"/>
    </location>
</feature>
<dbReference type="AlphaFoldDB" id="S7PQT9"/>
<dbReference type="HOGENOM" id="CLU_154979_0_0_1"/>